<proteinExistence type="inferred from homology"/>
<dbReference type="PROSITE" id="PS50195">
    <property type="entry name" value="PX"/>
    <property type="match status" value="1"/>
</dbReference>
<evidence type="ECO:0000313" key="13">
    <source>
        <dbReference type="EMBL" id="QGN15416.1"/>
    </source>
</evidence>
<feature type="coiled-coil region" evidence="10">
    <location>
        <begin position="322"/>
        <end position="349"/>
    </location>
</feature>
<comment type="similarity">
    <text evidence="3">Belongs to the sorting nexin family.</text>
</comment>
<dbReference type="SUPFAM" id="SSF64268">
    <property type="entry name" value="PX domain"/>
    <property type="match status" value="1"/>
</dbReference>
<evidence type="ECO:0000256" key="7">
    <source>
        <dbReference type="ARBA" id="ARBA00023136"/>
    </source>
</evidence>
<protein>
    <recommendedName>
        <fullName evidence="8">Sorting nexin-4</fullName>
    </recommendedName>
    <alternativeName>
        <fullName evidence="9">Autophagy-related protein 24</fullName>
    </alternativeName>
</protein>
<dbReference type="InterPro" id="IPR001683">
    <property type="entry name" value="PX_dom"/>
</dbReference>
<dbReference type="SMART" id="SM00312">
    <property type="entry name" value="PX"/>
    <property type="match status" value="1"/>
</dbReference>
<keyword evidence="6" id="KW-0446">Lipid-binding</keyword>
<dbReference type="PANTHER" id="PTHR45949:SF2">
    <property type="entry name" value="SORTING NEXIN-4"/>
    <property type="match status" value="1"/>
</dbReference>
<organism evidence="13 14">
    <name type="scientific">Kluyveromyces marxianus</name>
    <name type="common">Yeast</name>
    <name type="synonym">Candida kefyr</name>
    <dbReference type="NCBI Taxonomy" id="4911"/>
    <lineage>
        <taxon>Eukaryota</taxon>
        <taxon>Fungi</taxon>
        <taxon>Dikarya</taxon>
        <taxon>Ascomycota</taxon>
        <taxon>Saccharomycotina</taxon>
        <taxon>Saccharomycetes</taxon>
        <taxon>Saccharomycetales</taxon>
        <taxon>Saccharomycetaceae</taxon>
        <taxon>Kluyveromyces</taxon>
    </lineage>
</organism>
<evidence type="ECO:0000313" key="14">
    <source>
        <dbReference type="Proteomes" id="UP000422736"/>
    </source>
</evidence>
<evidence type="ECO:0000256" key="9">
    <source>
        <dbReference type="ARBA" id="ARBA00041273"/>
    </source>
</evidence>
<feature type="domain" description="PX" evidence="12">
    <location>
        <begin position="12"/>
        <end position="131"/>
    </location>
</feature>
<dbReference type="Proteomes" id="UP000422736">
    <property type="component" value="Chromosome 3"/>
</dbReference>
<evidence type="ECO:0000256" key="3">
    <source>
        <dbReference type="ARBA" id="ARBA00010883"/>
    </source>
</evidence>
<keyword evidence="10" id="KW-0175">Coiled coil</keyword>
<evidence type="ECO:0000256" key="5">
    <source>
        <dbReference type="ARBA" id="ARBA00022490"/>
    </source>
</evidence>
<evidence type="ECO:0000256" key="1">
    <source>
        <dbReference type="ARBA" id="ARBA00004184"/>
    </source>
</evidence>
<reference evidence="13 14" key="1">
    <citation type="submission" date="2016-03" db="EMBL/GenBank/DDBJ databases">
        <title>How can Kluyveromyces marxianus grow so fast - potential evolutionary course in Saccharomyces Complex revealed by comparative genomics.</title>
        <authorList>
            <person name="Mo W."/>
            <person name="Lu W."/>
            <person name="Yang X."/>
            <person name="Qi J."/>
            <person name="Lv H."/>
        </authorList>
    </citation>
    <scope>NUCLEOTIDE SEQUENCE [LARGE SCALE GENOMIC DNA]</scope>
    <source>
        <strain evidence="13 14">FIM1</strain>
    </source>
</reference>
<keyword evidence="14" id="KW-1185">Reference proteome</keyword>
<keyword evidence="4" id="KW-0813">Transport</keyword>
<gene>
    <name evidence="13" type="primary">SNX4</name>
    <name evidence="13" type="ORF">FIM1_2106</name>
</gene>
<evidence type="ECO:0000256" key="10">
    <source>
        <dbReference type="SAM" id="Coils"/>
    </source>
</evidence>
<evidence type="ECO:0000256" key="4">
    <source>
        <dbReference type="ARBA" id="ARBA00022448"/>
    </source>
</evidence>
<sequence>MSETPVNKEPLRKLSVLVSDPQKQKSHSQTYITYQVSTKIEGQDEHSCVVRRYNDFVLLHQILSNDHPTALVPPLPDKKVLNYLSGDRFSHSFTQKRCRSLQTFMRRLLKHPELAKSRIVDTFLTSSDWDVYRRNLSGQISTSEVSDVLINAFKHVNRQREEFVEVKEKSEKLDHNLSHLDKLFHKSVKRVDLIGQNLKKLQASLSALQEHCCEEEDLSNGIKAFNDGIMQLSYALSDLNKYIDYEYDVDIKDMINYIEALKQLIRLKDQKQIDYEELSEYLTRSINEKNNLLSGYGSGNYFKSKLEELAGVNQEMARRDKIAKLESRVQSLTDEVEKSKQVADEFEKEVLNEVELFEKIKTTELKESFSALAQKHIDFYDDMVDKWTKIEERLGNV</sequence>
<comment type="subcellular location">
    <subcellularLocation>
        <location evidence="2">Cytoplasm</location>
    </subcellularLocation>
    <subcellularLocation>
        <location evidence="1">Endomembrane system</location>
        <topology evidence="1">Peripheral membrane protein</topology>
    </subcellularLocation>
</comment>
<dbReference type="InterPro" id="IPR036871">
    <property type="entry name" value="PX_dom_sf"/>
</dbReference>
<evidence type="ECO:0000256" key="2">
    <source>
        <dbReference type="ARBA" id="ARBA00004496"/>
    </source>
</evidence>
<feature type="region of interest" description="Disordered" evidence="11">
    <location>
        <begin position="1"/>
        <end position="22"/>
    </location>
</feature>
<dbReference type="CDD" id="cd06863">
    <property type="entry name" value="PX_Atg24p"/>
    <property type="match status" value="1"/>
</dbReference>
<evidence type="ECO:0000256" key="11">
    <source>
        <dbReference type="SAM" id="MobiDB-lite"/>
    </source>
</evidence>
<evidence type="ECO:0000256" key="8">
    <source>
        <dbReference type="ARBA" id="ARBA00040748"/>
    </source>
</evidence>
<accession>A0ABX6ET43</accession>
<dbReference type="InterPro" id="IPR027267">
    <property type="entry name" value="AH/BAR_dom_sf"/>
</dbReference>
<keyword evidence="7" id="KW-0472">Membrane</keyword>
<dbReference type="Gene3D" id="3.30.1520.10">
    <property type="entry name" value="Phox-like domain"/>
    <property type="match status" value="1"/>
</dbReference>
<evidence type="ECO:0000256" key="6">
    <source>
        <dbReference type="ARBA" id="ARBA00023121"/>
    </source>
</evidence>
<dbReference type="Gene3D" id="1.20.1270.60">
    <property type="entry name" value="Arfaptin homology (AH) domain/BAR domain"/>
    <property type="match status" value="1"/>
</dbReference>
<dbReference type="PANTHER" id="PTHR45949">
    <property type="entry name" value="SORTING NEXIN-4"/>
    <property type="match status" value="1"/>
</dbReference>
<keyword evidence="5" id="KW-0963">Cytoplasm</keyword>
<name>A0ABX6ET43_KLUMA</name>
<dbReference type="Pfam" id="PF00787">
    <property type="entry name" value="PX"/>
    <property type="match status" value="1"/>
</dbReference>
<dbReference type="EMBL" id="CP015056">
    <property type="protein sequence ID" value="QGN15416.1"/>
    <property type="molecule type" value="Genomic_DNA"/>
</dbReference>
<evidence type="ECO:0000259" key="12">
    <source>
        <dbReference type="PROSITE" id="PS50195"/>
    </source>
</evidence>